<evidence type="ECO:0000313" key="3">
    <source>
        <dbReference type="Proteomes" id="UP000005220"/>
    </source>
</evidence>
<dbReference type="GO" id="GO:0070124">
    <property type="term" value="P:mitochondrial translational initiation"/>
    <property type="evidence" value="ECO:0007669"/>
    <property type="project" value="EnsemblFungi"/>
</dbReference>
<sequence>MLSKAASNKSTKLLFILNRFQSTTTTKFSFNNSNQRTHPLTLLNRKLTGELNTTNDLEAVYNDFNTELSKLNNINLSKSFSLNQFNSKILKLSIVSTDSKLDPYVLLDKLCEYQLARSQHFEILMNYYLDQKRPQDVLNLWIKYLSMITENPNTLMINTSGSMKNFNSKIYNPHENIIAITMVAYLLLPNNNPDLNTLNQILQLDSNQQIMANLTELPVIKVEELISSRLEDDEKDTARDNFNNLVSQYMNSHPNWLPDKIQNTYSLRKLRSLHNLAKSNDIKDTGTVLKLMERALDLASPRYSIDIYSQFKDSVVDLSTLNDFLLVAVANLGSNSKRYKLTRIQALWNDLIKKNITENSYTMLFKALLHSKNFNELESVWNNELPENFKANQLILESYLNSILNFQKVSFNDIKDKLPNEIQTLDLVNNVLKRVLYDPTIRNRKVFDDFYTKYFENKRFTPNIMTVATKLFADFKYTKDRDSFKFMANIPQNFSEDFSKFLMVLENFIKISPTTDPIHQLFNEVKLPLNSKKYKIFIDAEFFKNDGSTELAEVLFEEYLDLLHETKHSNLSTTMMNQFIREVLDSMVVGYCHVLKLKRPMSQFPKLEKYYKLYKEISCDIPVPVLKTLLATFRVAASKQGSFLADAEVKFIERVLLDISKDKRRFRPNQKDLDTLREKGIKIPEKLEQKPLHVDQPPNPTEQTG</sequence>
<feature type="region of interest" description="Disordered" evidence="1">
    <location>
        <begin position="668"/>
        <end position="705"/>
    </location>
</feature>
<gene>
    <name evidence="2" type="primary">KAFR0C05100</name>
    <name evidence="2" type="ORF">KAFR_0C05100</name>
</gene>
<evidence type="ECO:0000256" key="1">
    <source>
        <dbReference type="SAM" id="MobiDB-lite"/>
    </source>
</evidence>
<dbReference type="GeneID" id="13885419"/>
<reference evidence="2 3" key="1">
    <citation type="journal article" date="2011" name="Proc. Natl. Acad. Sci. U.S.A.">
        <title>Evolutionary erosion of yeast sex chromosomes by mating-type switching accidents.</title>
        <authorList>
            <person name="Gordon J.L."/>
            <person name="Armisen D."/>
            <person name="Proux-Wera E."/>
            <person name="Oheigeartaigh S.S."/>
            <person name="Byrne K.P."/>
            <person name="Wolfe K.H."/>
        </authorList>
    </citation>
    <scope>NUCLEOTIDE SEQUENCE [LARGE SCALE GENOMIC DNA]</scope>
    <source>
        <strain evidence="3">ATCC 22294 / BCRC 22015 / CBS 2517 / CECT 1963 / NBRC 1671 / NRRL Y-8276</strain>
    </source>
</reference>
<dbReference type="GO" id="GO:0005759">
    <property type="term" value="C:mitochondrial matrix"/>
    <property type="evidence" value="ECO:0007669"/>
    <property type="project" value="EnsemblFungi"/>
</dbReference>
<keyword evidence="3" id="KW-1185">Reference proteome</keyword>
<dbReference type="InParanoid" id="H2AT01"/>
<dbReference type="EMBL" id="HE650823">
    <property type="protein sequence ID" value="CCF57501.1"/>
    <property type="molecule type" value="Genomic_DNA"/>
</dbReference>
<dbReference type="AlphaFoldDB" id="H2AT01"/>
<accession>H2AT01</accession>
<dbReference type="eggNOG" id="ENOG502QW5R">
    <property type="taxonomic scope" value="Eukaryota"/>
</dbReference>
<dbReference type="HOGENOM" id="CLU_398067_0_0_1"/>
<proteinExistence type="predicted"/>
<dbReference type="OrthoDB" id="4061195at2759"/>
<dbReference type="KEGG" id="kaf:KAFR_0C05100"/>
<feature type="compositionally biased region" description="Basic and acidic residues" evidence="1">
    <location>
        <begin position="669"/>
        <end position="693"/>
    </location>
</feature>
<name>H2AT01_KAZAF</name>
<evidence type="ECO:0000313" key="2">
    <source>
        <dbReference type="EMBL" id="CCF57501.1"/>
    </source>
</evidence>
<dbReference type="Proteomes" id="UP000005220">
    <property type="component" value="Chromosome 3"/>
</dbReference>
<evidence type="ECO:0008006" key="4">
    <source>
        <dbReference type="Google" id="ProtNLM"/>
    </source>
</evidence>
<organism evidence="2 3">
    <name type="scientific">Kazachstania africana (strain ATCC 22294 / BCRC 22015 / CBS 2517 / CECT 1963 / NBRC 1671 / NRRL Y-8276)</name>
    <name type="common">Yeast</name>
    <name type="synonym">Kluyveromyces africanus</name>
    <dbReference type="NCBI Taxonomy" id="1071382"/>
    <lineage>
        <taxon>Eukaryota</taxon>
        <taxon>Fungi</taxon>
        <taxon>Dikarya</taxon>
        <taxon>Ascomycota</taxon>
        <taxon>Saccharomycotina</taxon>
        <taxon>Saccharomycetes</taxon>
        <taxon>Saccharomycetales</taxon>
        <taxon>Saccharomycetaceae</taxon>
        <taxon>Kazachstania</taxon>
    </lineage>
</organism>
<dbReference type="GO" id="GO:0007131">
    <property type="term" value="P:reciprocal meiotic recombination"/>
    <property type="evidence" value="ECO:0007669"/>
    <property type="project" value="EnsemblFungi"/>
</dbReference>
<dbReference type="RefSeq" id="XP_003956636.1">
    <property type="nucleotide sequence ID" value="XM_003956587.1"/>
</dbReference>
<dbReference type="FunCoup" id="H2AT01">
    <property type="interactions" value="91"/>
</dbReference>
<protein>
    <recommendedName>
        <fullName evidence="4">Mitochondrial group I intron splicing factor CCM1</fullName>
    </recommendedName>
</protein>